<sequence>MLNPYLLGVTLPAYDFGMDVPPQTPLFNYDPNSEYSEKDFNNAVELYNEIYGNSGVEQYGGVDKYINNAANMYMNVRNRYTNPQILNDVPPQILQQGGQPTQQDIGFATSLYDDVYGGRALSYTDRDEFIKKTALDYYKNRIGAENAINQMILNDASGSYKIRRGDTLSRIAKKYGMSVKDLAELNNIKDVNNIRLGQTLRYNKKRIKPVTKKPSKNTHKSGMKNPSNYRVVRNAYGQYAFM</sequence>
<evidence type="ECO:0000259" key="1">
    <source>
        <dbReference type="PROSITE" id="PS51782"/>
    </source>
</evidence>
<dbReference type="PANTHER" id="PTHR33734">
    <property type="entry name" value="LYSM DOMAIN-CONTAINING GPI-ANCHORED PROTEIN 2"/>
    <property type="match status" value="1"/>
</dbReference>
<dbReference type="GO" id="GO:0008932">
    <property type="term" value="F:lytic endotransglycosylase activity"/>
    <property type="evidence" value="ECO:0007669"/>
    <property type="project" value="TreeGrafter"/>
</dbReference>
<reference evidence="2 3" key="1">
    <citation type="submission" date="2020-07" db="EMBL/GenBank/DDBJ databases">
        <title>Taxonomic proposal: Crassvirales, a new order of highly abundant and diverse bacterial viruses.</title>
        <authorList>
            <person name="Shkoporov A.N."/>
            <person name="Stockdale S.R."/>
            <person name="Guerin E."/>
            <person name="Ross R.P."/>
            <person name="Hill C."/>
        </authorList>
    </citation>
    <scope>NUCLEOTIDE SEQUENCE [LARGE SCALE GENOMIC DNA]</scope>
</reference>
<accession>A0A7M1RU39</accession>
<evidence type="ECO:0000313" key="3">
    <source>
        <dbReference type="Proteomes" id="UP000594028"/>
    </source>
</evidence>
<dbReference type="Gene3D" id="3.10.350.10">
    <property type="entry name" value="LysM domain"/>
    <property type="match status" value="1"/>
</dbReference>
<dbReference type="SUPFAM" id="SSF54106">
    <property type="entry name" value="LysM domain"/>
    <property type="match status" value="1"/>
</dbReference>
<dbReference type="KEGG" id="vg:65131797"/>
<dbReference type="GeneID" id="65131797"/>
<dbReference type="Proteomes" id="UP000594028">
    <property type="component" value="Segment"/>
</dbReference>
<dbReference type="Pfam" id="PF01476">
    <property type="entry name" value="LysM"/>
    <property type="match status" value="1"/>
</dbReference>
<dbReference type="PROSITE" id="PS51782">
    <property type="entry name" value="LYSM"/>
    <property type="match status" value="1"/>
</dbReference>
<proteinExistence type="predicted"/>
<name>A0A7M1RU39_9CAUD</name>
<dbReference type="RefSeq" id="YP_010113284.1">
    <property type="nucleotide sequence ID" value="NC_055901.1"/>
</dbReference>
<dbReference type="CDD" id="cd00118">
    <property type="entry name" value="LysM"/>
    <property type="match status" value="1"/>
</dbReference>
<dbReference type="SMART" id="SM00257">
    <property type="entry name" value="LysM"/>
    <property type="match status" value="1"/>
</dbReference>
<feature type="domain" description="LysM" evidence="1">
    <location>
        <begin position="158"/>
        <end position="202"/>
    </location>
</feature>
<dbReference type="EMBL" id="MT774408">
    <property type="protein sequence ID" value="QOR57644.1"/>
    <property type="molecule type" value="Genomic_DNA"/>
</dbReference>
<organism evidence="2 3">
    <name type="scientific">uncultured phage cr130_1</name>
    <dbReference type="NCBI Taxonomy" id="2772092"/>
    <lineage>
        <taxon>Viruses</taxon>
        <taxon>Duplodnaviria</taxon>
        <taxon>Heunggongvirae</taxon>
        <taxon>Uroviricota</taxon>
        <taxon>Caudoviricetes</taxon>
        <taxon>Crassvirales</taxon>
        <taxon>Suoliviridae</taxon>
        <taxon>Oafivirinae</taxon>
        <taxon>Chuhaivirus</taxon>
        <taxon>Chuhaivirus simiae</taxon>
    </lineage>
</organism>
<dbReference type="InterPro" id="IPR036779">
    <property type="entry name" value="LysM_dom_sf"/>
</dbReference>
<dbReference type="InterPro" id="IPR018392">
    <property type="entry name" value="LysM"/>
</dbReference>
<keyword evidence="3" id="KW-1185">Reference proteome</keyword>
<evidence type="ECO:0000313" key="2">
    <source>
        <dbReference type="EMBL" id="QOR57644.1"/>
    </source>
</evidence>
<dbReference type="PANTHER" id="PTHR33734:SF22">
    <property type="entry name" value="MEMBRANE-BOUND LYTIC MUREIN TRANSGLYCOSYLASE D"/>
    <property type="match status" value="1"/>
</dbReference>
<protein>
    <recommendedName>
        <fullName evidence="1">LysM domain-containing protein</fullName>
    </recommendedName>
</protein>